<comment type="caution">
    <text evidence="2">The sequence shown here is derived from an EMBL/GenBank/DDBJ whole genome shotgun (WGS) entry which is preliminary data.</text>
</comment>
<name>A0A5C8ZKI1_9GAMM</name>
<dbReference type="AlphaFoldDB" id="A0A5C8ZKI1"/>
<sequence>MRTLLALALLTLATYASAECGCLWEGSFDKVQGGADLVVSGTVIDAQGNSVDLYVDRALRGGKDADEVRVWLKTGDYCRPEAELFPIGSEWVMALHEITEAVPGGFNPHTPNVSYGRVGDYQLSACGGYWLSREGDWVTGNLVNAPRWSREPEMTPVMVDLVAAYVRGEVEADALLKASKEDPALRELKLNTKAFMRDTN</sequence>
<keyword evidence="1" id="KW-0732">Signal</keyword>
<dbReference type="EMBL" id="VRZA01000013">
    <property type="protein sequence ID" value="TXS88993.1"/>
    <property type="molecule type" value="Genomic_DNA"/>
</dbReference>
<organism evidence="2 3">
    <name type="scientific">Parahaliea maris</name>
    <dbReference type="NCBI Taxonomy" id="2716870"/>
    <lineage>
        <taxon>Bacteria</taxon>
        <taxon>Pseudomonadati</taxon>
        <taxon>Pseudomonadota</taxon>
        <taxon>Gammaproteobacteria</taxon>
        <taxon>Cellvibrionales</taxon>
        <taxon>Halieaceae</taxon>
        <taxon>Parahaliea</taxon>
    </lineage>
</organism>
<evidence type="ECO:0000313" key="3">
    <source>
        <dbReference type="Proteomes" id="UP000321039"/>
    </source>
</evidence>
<proteinExistence type="predicted"/>
<evidence type="ECO:0000256" key="1">
    <source>
        <dbReference type="SAM" id="SignalP"/>
    </source>
</evidence>
<evidence type="ECO:0000313" key="2">
    <source>
        <dbReference type="EMBL" id="TXS88993.1"/>
    </source>
</evidence>
<keyword evidence="3" id="KW-1185">Reference proteome</keyword>
<accession>A0A5C8ZKI1</accession>
<feature type="chain" id="PRO_5022867188" evidence="1">
    <location>
        <begin position="19"/>
        <end position="200"/>
    </location>
</feature>
<dbReference type="Proteomes" id="UP000321039">
    <property type="component" value="Unassembled WGS sequence"/>
</dbReference>
<feature type="signal peptide" evidence="1">
    <location>
        <begin position="1"/>
        <end position="18"/>
    </location>
</feature>
<reference evidence="2 3" key="1">
    <citation type="submission" date="2019-08" db="EMBL/GenBank/DDBJ databases">
        <title>Parahaliea maris sp. nov., isolated from the surface seawater.</title>
        <authorList>
            <person name="Liu Y."/>
        </authorList>
    </citation>
    <scope>NUCLEOTIDE SEQUENCE [LARGE SCALE GENOMIC DNA]</scope>
    <source>
        <strain evidence="2 3">HSLHS9</strain>
    </source>
</reference>
<protein>
    <submittedName>
        <fullName evidence="2">Delta-aminolevulinic acid dehydratase</fullName>
    </submittedName>
</protein>
<gene>
    <name evidence="2" type="ORF">FV139_20680</name>
</gene>
<dbReference type="RefSeq" id="WP_148070395.1">
    <property type="nucleotide sequence ID" value="NZ_VRZA01000013.1"/>
</dbReference>